<dbReference type="EMBL" id="AP018694">
    <property type="protein sequence ID" value="BBE19919.1"/>
    <property type="molecule type" value="Genomic_DNA"/>
</dbReference>
<dbReference type="PRINTS" id="PR00111">
    <property type="entry name" value="ABHYDROLASE"/>
</dbReference>
<evidence type="ECO:0000313" key="3">
    <source>
        <dbReference type="EMBL" id="BBE19919.1"/>
    </source>
</evidence>
<dbReference type="Gene3D" id="3.40.50.1820">
    <property type="entry name" value="alpha/beta hydrolase"/>
    <property type="match status" value="1"/>
</dbReference>
<proteinExistence type="predicted"/>
<dbReference type="KEGG" id="anf:AQPE_4108"/>
<dbReference type="SUPFAM" id="SSF53474">
    <property type="entry name" value="alpha/beta-Hydrolases"/>
    <property type="match status" value="1"/>
</dbReference>
<organism evidence="3 4">
    <name type="scientific">Aquipluma nitroreducens</name>
    <dbReference type="NCBI Taxonomy" id="2010828"/>
    <lineage>
        <taxon>Bacteria</taxon>
        <taxon>Pseudomonadati</taxon>
        <taxon>Bacteroidota</taxon>
        <taxon>Bacteroidia</taxon>
        <taxon>Marinilabiliales</taxon>
        <taxon>Prolixibacteraceae</taxon>
        <taxon>Aquipluma</taxon>
    </lineage>
</organism>
<dbReference type="GO" id="GO:0016787">
    <property type="term" value="F:hydrolase activity"/>
    <property type="evidence" value="ECO:0007669"/>
    <property type="project" value="UniProtKB-KW"/>
</dbReference>
<dbReference type="AlphaFoldDB" id="A0A5K7SEL0"/>
<feature type="domain" description="AB hydrolase-1" evidence="2">
    <location>
        <begin position="13"/>
        <end position="255"/>
    </location>
</feature>
<dbReference type="InterPro" id="IPR000073">
    <property type="entry name" value="AB_hydrolase_1"/>
</dbReference>
<dbReference type="RefSeq" id="WP_318348126.1">
    <property type="nucleotide sequence ID" value="NZ_AP018694.1"/>
</dbReference>
<name>A0A5K7SEL0_9BACT</name>
<reference evidence="3" key="1">
    <citation type="journal article" date="2020" name="Int. J. Syst. Evol. Microbiol.">
        <title>Aquipluma nitroreducens gen. nov. sp. nov., a novel facultatively anaerobic bacterium isolated from a freshwater lake.</title>
        <authorList>
            <person name="Watanabe M."/>
            <person name="Kojima H."/>
            <person name="Fukui M."/>
        </authorList>
    </citation>
    <scope>NUCLEOTIDE SEQUENCE</scope>
    <source>
        <strain evidence="3">MeG22</strain>
    </source>
</reference>
<dbReference type="PANTHER" id="PTHR46118">
    <property type="entry name" value="PROTEIN ABHD11"/>
    <property type="match status" value="1"/>
</dbReference>
<keyword evidence="4" id="KW-1185">Reference proteome</keyword>
<sequence length="272" mass="31979">MNLFFREEGEGFPIVIVHGLYGSSDNWLTVGKKLSTNYKVYMIDQRNHGRSPNSEEHSYEAMKNDLAEFFDQQKIEKAILMGHSMGGKTAMCFAADYPERIEKLIVVDIAPKDYFLLNDESQYYLHNNILRAMLELDFGKIDSRKQVEDFLNERIDSTQIVQFLLKNVHRNKENQLYEWRLNVPVLYDNLDEIIKGVNAHWFDDRLPINNYPVLFIKGANSNYILPEDYASIRRIYPEAEIVQIPDAGHWLHAEQPQLFMETIWRFIRIPSL</sequence>
<dbReference type="Pfam" id="PF00561">
    <property type="entry name" value="Abhydrolase_1"/>
    <property type="match status" value="1"/>
</dbReference>
<evidence type="ECO:0000259" key="2">
    <source>
        <dbReference type="Pfam" id="PF00561"/>
    </source>
</evidence>
<dbReference type="InterPro" id="IPR029058">
    <property type="entry name" value="AB_hydrolase_fold"/>
</dbReference>
<evidence type="ECO:0000256" key="1">
    <source>
        <dbReference type="ARBA" id="ARBA00022801"/>
    </source>
</evidence>
<accession>A0A5K7SEL0</accession>
<gene>
    <name evidence="3" type="ORF">AQPE_4108</name>
</gene>
<protein>
    <submittedName>
        <fullName evidence="3">Esterase/lipase ybfF</fullName>
    </submittedName>
</protein>
<evidence type="ECO:0000313" key="4">
    <source>
        <dbReference type="Proteomes" id="UP001193389"/>
    </source>
</evidence>
<dbReference type="PANTHER" id="PTHR46118:SF4">
    <property type="entry name" value="PROTEIN ABHD11"/>
    <property type="match status" value="1"/>
</dbReference>
<dbReference type="Proteomes" id="UP001193389">
    <property type="component" value="Chromosome"/>
</dbReference>
<keyword evidence="1" id="KW-0378">Hydrolase</keyword>